<keyword evidence="3" id="KW-1185">Reference proteome</keyword>
<gene>
    <name evidence="2" type="ORF">NLI96_g3148</name>
</gene>
<dbReference type="Proteomes" id="UP001212997">
    <property type="component" value="Unassembled WGS sequence"/>
</dbReference>
<comment type="caution">
    <text evidence="2">The sequence shown here is derived from an EMBL/GenBank/DDBJ whole genome shotgun (WGS) entry which is preliminary data.</text>
</comment>
<feature type="region of interest" description="Disordered" evidence="1">
    <location>
        <begin position="1069"/>
        <end position="1103"/>
    </location>
</feature>
<dbReference type="PANTHER" id="PTHR33099">
    <property type="entry name" value="FE2OG DIOXYGENASE DOMAIN-CONTAINING PROTEIN"/>
    <property type="match status" value="1"/>
</dbReference>
<organism evidence="2 3">
    <name type="scientific">Meripilus lineatus</name>
    <dbReference type="NCBI Taxonomy" id="2056292"/>
    <lineage>
        <taxon>Eukaryota</taxon>
        <taxon>Fungi</taxon>
        <taxon>Dikarya</taxon>
        <taxon>Basidiomycota</taxon>
        <taxon>Agaricomycotina</taxon>
        <taxon>Agaricomycetes</taxon>
        <taxon>Polyporales</taxon>
        <taxon>Meripilaceae</taxon>
        <taxon>Meripilus</taxon>
    </lineage>
</organism>
<accession>A0AAD5V8W2</accession>
<proteinExistence type="predicted"/>
<name>A0AAD5V8W2_9APHY</name>
<protein>
    <submittedName>
        <fullName evidence="2">Uncharacterized protein</fullName>
    </submittedName>
</protein>
<reference evidence="2" key="1">
    <citation type="submission" date="2022-07" db="EMBL/GenBank/DDBJ databases">
        <title>Genome Sequence of Physisporinus lineatus.</title>
        <authorList>
            <person name="Buettner E."/>
        </authorList>
    </citation>
    <scope>NUCLEOTIDE SEQUENCE</scope>
    <source>
        <strain evidence="2">VT162</strain>
    </source>
</reference>
<evidence type="ECO:0000313" key="2">
    <source>
        <dbReference type="EMBL" id="KAJ3487997.1"/>
    </source>
</evidence>
<dbReference type="PANTHER" id="PTHR33099:SF7">
    <property type="entry name" value="MYND-TYPE DOMAIN-CONTAINING PROTEIN"/>
    <property type="match status" value="1"/>
</dbReference>
<evidence type="ECO:0000313" key="3">
    <source>
        <dbReference type="Proteomes" id="UP001212997"/>
    </source>
</evidence>
<evidence type="ECO:0000256" key="1">
    <source>
        <dbReference type="SAM" id="MobiDB-lite"/>
    </source>
</evidence>
<dbReference type="EMBL" id="JANAWD010000077">
    <property type="protein sequence ID" value="KAJ3487997.1"/>
    <property type="molecule type" value="Genomic_DNA"/>
</dbReference>
<sequence>MAEVVDSGDDALSILSESDDLRVDICAELETALQTELQFWGQHVFYTRHSSAPNPVLQLPNIGTIGFPLSSCIADFIVKSKSLSPSVLDGPTNAITEGGSSYWELDAKDIQFIQPQWPAFVDNTMKDVCRALGVSLTQSKPVCQLRNLAVLGTGQSPVNLGAVPANAFARMMIVLPSEFQGGESYFDYSNLTTTVRVDTTGLIHTTVIAWYTGVHHEIKPIQTGYMPYLLYDLIQTTSAPLPIPSKNDILRASIKRALRLWQRVDESMSPQKIVYLLRYKYDKTNLKASILKDDEGVKVAELARVARDLGFHLGLAHAVCRVMSCESAWDPSEMEDVDVDITFDNFVDVEGNEISPNLSIHDDPHGICQTIPTRLEDSLETGPCTKEKVLDLVLSSYTHTHPSYQDDELARRWYHHTVLVIWPEENNLNVRYSGENFSKACAELERRTTEQPSDEDNRLVEYLFSHIDNSPAEVVIAICHAAVRWRDPALWSRALSSPHFWREGMPALPLDDLSKGISTFDFSQTSESMDTAFHSCPNTSGHIYLLKAVGNCLDGQPENQLLSSWRQSRVEETLKDLRKPTDEDVDWVVSSAISIGGPTQLENLIVPQLLVECDSGSLIAFARRIHSLADDELHPDGRNETVSLLMTSAVSKANFLRFIKQPPSLTHRFKPLPHHLENLAAAKHCLRACVDLDCLDLLPRMFSKVAEIKDLRPEDAKDHVQVVMIHLLTYGHPLLGQNSETFWQKCVHEIAKVAAPLYLECVAGRCATEAEIHTLIQVALWGEKELIATHIVPRFQQRAVPATNQIFLADELDSNPGSLDFSGVPGLRSMVISLVRAYSQYAPYDSCQELIDGVQNCHRLRVPEARKTFIDRVVAGFVLSKEKLRIMCLNRRTVPDYFPCVFPLAELAHKAGFIAELAPLFQAIMAKWAKRELRGRPDEEELVHIEKMSQWPHDCDLCRKVLEFLRSTDVDDTSMDLGKVGSTDREHLGNLLATYAGEVVAWSVKQRRMQISIEPCSREALRWKQVQSTGIRALQAISTDEDALKRILGSRYQEIINALCVERVNERFADTPTDTPGSSTQSANSELIPGPPPPKKRRIGSSS</sequence>
<dbReference type="AlphaFoldDB" id="A0AAD5V8W2"/>
<feature type="compositionally biased region" description="Polar residues" evidence="1">
    <location>
        <begin position="1072"/>
        <end position="1085"/>
    </location>
</feature>
<feature type="compositionally biased region" description="Basic residues" evidence="1">
    <location>
        <begin position="1094"/>
        <end position="1103"/>
    </location>
</feature>